<reference evidence="1 2" key="1">
    <citation type="journal article" date="2010" name="Science">
        <title>Genomic comparison of the ants Camponotus floridanus and Harpegnathos saltator.</title>
        <authorList>
            <person name="Bonasio R."/>
            <person name="Zhang G."/>
            <person name="Ye C."/>
            <person name="Mutti N.S."/>
            <person name="Fang X."/>
            <person name="Qin N."/>
            <person name="Donahue G."/>
            <person name="Yang P."/>
            <person name="Li Q."/>
            <person name="Li C."/>
            <person name="Zhang P."/>
            <person name="Huang Z."/>
            <person name="Berger S.L."/>
            <person name="Reinberg D."/>
            <person name="Wang J."/>
            <person name="Liebig J."/>
        </authorList>
    </citation>
    <scope>NUCLEOTIDE SEQUENCE [LARGE SCALE GENOMIC DNA]</scope>
    <source>
        <strain evidence="1 2">R22 G/1</strain>
    </source>
</reference>
<feature type="non-terminal residue" evidence="1">
    <location>
        <position position="1"/>
    </location>
</feature>
<accession>E2BST2</accession>
<dbReference type="OMA" id="WDILYLE"/>
<dbReference type="EMBL" id="GL450256">
    <property type="protein sequence ID" value="EFN81248.1"/>
    <property type="molecule type" value="Genomic_DNA"/>
</dbReference>
<sequence length="136" mass="16377">FLAWDILYLEHRMRRLERRMERKNWRELHDPFDLRNIEFLKLYRLSPEIVIDLIETLRPRLEHERPGGLSPERQVLATLRFYAVGCFQSAIGEQWDIAISQPSVCRCIRKVTDAINDLRQWVRFPTTDGERQVARE</sequence>
<dbReference type="InParanoid" id="E2BST2"/>
<evidence type="ECO:0000313" key="2">
    <source>
        <dbReference type="Proteomes" id="UP000008237"/>
    </source>
</evidence>
<feature type="non-terminal residue" evidence="1">
    <location>
        <position position="136"/>
    </location>
</feature>
<dbReference type="Proteomes" id="UP000008237">
    <property type="component" value="Unassembled WGS sequence"/>
</dbReference>
<keyword evidence="2" id="KW-1185">Reference proteome</keyword>
<evidence type="ECO:0000313" key="1">
    <source>
        <dbReference type="EMBL" id="EFN81248.1"/>
    </source>
</evidence>
<organism evidence="2">
    <name type="scientific">Harpegnathos saltator</name>
    <name type="common">Jerdon's jumping ant</name>
    <dbReference type="NCBI Taxonomy" id="610380"/>
    <lineage>
        <taxon>Eukaryota</taxon>
        <taxon>Metazoa</taxon>
        <taxon>Ecdysozoa</taxon>
        <taxon>Arthropoda</taxon>
        <taxon>Hexapoda</taxon>
        <taxon>Insecta</taxon>
        <taxon>Pterygota</taxon>
        <taxon>Neoptera</taxon>
        <taxon>Endopterygota</taxon>
        <taxon>Hymenoptera</taxon>
        <taxon>Apocrita</taxon>
        <taxon>Aculeata</taxon>
        <taxon>Formicoidea</taxon>
        <taxon>Formicidae</taxon>
        <taxon>Ponerinae</taxon>
        <taxon>Ponerini</taxon>
        <taxon>Harpegnathos</taxon>
    </lineage>
</organism>
<dbReference type="AlphaFoldDB" id="E2BST2"/>
<protein>
    <submittedName>
        <fullName evidence="1">Putative nuclease HARBI1</fullName>
    </submittedName>
</protein>
<gene>
    <name evidence="1" type="ORF">EAI_10655</name>
</gene>
<proteinExistence type="predicted"/>
<name>E2BST2_HARSA</name>
<dbReference type="OrthoDB" id="6581538at2759"/>